<sequence>MKVQNITRGRHYAVPMKDKTGRAYLVTLLKVTFAAGPAGRVELVDEGAAEVDLVDTFNGEDAAKSSIRRPSQVFDAKPGTDVILLGHAHPPPRGKATHVDVALSFGPIAKTVRAHGLRVWKAGTFGGVSPGPARPVSEPIPLCYELAWGGMDLSDPDHPVGEPRNYVGRGVARDPDALVGRPAAQLEHPGHPIGSRDCVPWSFGPIHRHWQPRASYAGTYDAAWMETKMPLLPDDFDPRFNVCVPPEQWSRGPLRGDEPCEILGATPEGAWRFQLPRFAPGFSSASRGRVQDHRTHLDTILIDADAMRVELTWRAAIPLPPKLEMIEHVRVIEKKILA</sequence>
<evidence type="ECO:0000313" key="2">
    <source>
        <dbReference type="EMBL" id="KYF77672.1"/>
    </source>
</evidence>
<protein>
    <recommendedName>
        <fullName evidence="1">DUF2169 domain-containing protein</fullName>
    </recommendedName>
</protein>
<dbReference type="InterPro" id="IPR018683">
    <property type="entry name" value="DUF2169"/>
</dbReference>
<proteinExistence type="predicted"/>
<accession>A0A150RBR8</accession>
<evidence type="ECO:0000259" key="1">
    <source>
        <dbReference type="Pfam" id="PF09937"/>
    </source>
</evidence>
<organism evidence="2 3">
    <name type="scientific">Sorangium cellulosum</name>
    <name type="common">Polyangium cellulosum</name>
    <dbReference type="NCBI Taxonomy" id="56"/>
    <lineage>
        <taxon>Bacteria</taxon>
        <taxon>Pseudomonadati</taxon>
        <taxon>Myxococcota</taxon>
        <taxon>Polyangia</taxon>
        <taxon>Polyangiales</taxon>
        <taxon>Polyangiaceae</taxon>
        <taxon>Sorangium</taxon>
    </lineage>
</organism>
<dbReference type="AlphaFoldDB" id="A0A150RBR8"/>
<dbReference type="Pfam" id="PF09937">
    <property type="entry name" value="DUF2169"/>
    <property type="match status" value="1"/>
</dbReference>
<comment type="caution">
    <text evidence="2">The sequence shown here is derived from an EMBL/GenBank/DDBJ whole genome shotgun (WGS) entry which is preliminary data.</text>
</comment>
<dbReference type="EMBL" id="JEMC01003887">
    <property type="protein sequence ID" value="KYF77672.1"/>
    <property type="molecule type" value="Genomic_DNA"/>
</dbReference>
<evidence type="ECO:0000313" key="3">
    <source>
        <dbReference type="Proteomes" id="UP000075515"/>
    </source>
</evidence>
<gene>
    <name evidence="2" type="ORF">BE18_17780</name>
</gene>
<dbReference type="Proteomes" id="UP000075515">
    <property type="component" value="Unassembled WGS sequence"/>
</dbReference>
<name>A0A150RBR8_SORCE</name>
<reference evidence="2 3" key="1">
    <citation type="submission" date="2014-02" db="EMBL/GenBank/DDBJ databases">
        <title>The small core and large imbalanced accessory genome model reveals a collaborative survival strategy of Sorangium cellulosum strains in nature.</title>
        <authorList>
            <person name="Han K."/>
            <person name="Peng R."/>
            <person name="Blom J."/>
            <person name="Li Y.-Z."/>
        </authorList>
    </citation>
    <scope>NUCLEOTIDE SEQUENCE [LARGE SCALE GENOMIC DNA]</scope>
    <source>
        <strain evidence="2 3">So0149</strain>
    </source>
</reference>
<feature type="domain" description="DUF2169" evidence="1">
    <location>
        <begin position="21"/>
        <end position="314"/>
    </location>
</feature>